<sequence length="467" mass="53319">METKKNKKYLERLRRKYAFSSSVYIEPQGYSGGLALWWTEDVHISIFSSDKNMLDGSCSNVAYSISWHFSFVYGEPNAHLRQAMWSRMMNHRWPSSVPWLIMGDLNLIGDSSDKKGKRPPSRVDIRLYEDLICSCSLREIAYKGATYTWVRGNICERLDRALSNDIWGCLFPNAQLFHCTRIGSDHCPLISRLIHPSVIAEMNHALCRSVSDDEICSAVFQLGAFRAPRVDGFPGCFYQQHWDLVGPDSAFIHGRAIQDNILIAHEAFHGLQLKKSGKHCVLALKLDIRKAYDSVDWHSLEHILRAHGFCEQWIHMVMQCVSTVSYTVGINGNQTPIFVPQRRLRQGDSLSPYLYLFIADLLSRLLMAATIEKKIFGYTIRRRSPTISHLFFADDFLVFCRAIVEEVSHLQTILQLYGDIIGQRVNYSKSAAVFSPNTPKEVWESNCEHLGIRLESVVSKYLGLPTS</sequence>
<dbReference type="PANTHER" id="PTHR46890:SF48">
    <property type="entry name" value="RNA-DIRECTED DNA POLYMERASE"/>
    <property type="match status" value="1"/>
</dbReference>
<reference evidence="2 3" key="1">
    <citation type="journal article" date="2021" name="Commun. Biol.">
        <title>The genome of Shorea leprosula (Dipterocarpaceae) highlights the ecological relevance of drought in aseasonal tropical rainforests.</title>
        <authorList>
            <person name="Ng K.K.S."/>
            <person name="Kobayashi M.J."/>
            <person name="Fawcett J.A."/>
            <person name="Hatakeyama M."/>
            <person name="Paape T."/>
            <person name="Ng C.H."/>
            <person name="Ang C.C."/>
            <person name="Tnah L.H."/>
            <person name="Lee C.T."/>
            <person name="Nishiyama T."/>
            <person name="Sese J."/>
            <person name="O'Brien M.J."/>
            <person name="Copetti D."/>
            <person name="Mohd Noor M.I."/>
            <person name="Ong R.C."/>
            <person name="Putra M."/>
            <person name="Sireger I.Z."/>
            <person name="Indrioko S."/>
            <person name="Kosugi Y."/>
            <person name="Izuno A."/>
            <person name="Isagi Y."/>
            <person name="Lee S.L."/>
            <person name="Shimizu K.K."/>
        </authorList>
    </citation>
    <scope>NUCLEOTIDE SEQUENCE [LARGE SCALE GENOMIC DNA]</scope>
    <source>
        <strain evidence="2">214</strain>
    </source>
</reference>
<feature type="domain" description="Reverse transcriptase" evidence="1">
    <location>
        <begin position="1"/>
        <end position="454"/>
    </location>
</feature>
<evidence type="ECO:0000259" key="1">
    <source>
        <dbReference type="PROSITE" id="PS50878"/>
    </source>
</evidence>
<dbReference type="AlphaFoldDB" id="A0AAV5LJV5"/>
<dbReference type="InterPro" id="IPR005135">
    <property type="entry name" value="Endo/exonuclease/phosphatase"/>
</dbReference>
<accession>A0AAV5LJV5</accession>
<dbReference type="Pfam" id="PF00078">
    <property type="entry name" value="RVT_1"/>
    <property type="match status" value="1"/>
</dbReference>
<dbReference type="InterPro" id="IPR000477">
    <property type="entry name" value="RT_dom"/>
</dbReference>
<organism evidence="2 3">
    <name type="scientific">Rubroshorea leprosula</name>
    <dbReference type="NCBI Taxonomy" id="152421"/>
    <lineage>
        <taxon>Eukaryota</taxon>
        <taxon>Viridiplantae</taxon>
        <taxon>Streptophyta</taxon>
        <taxon>Embryophyta</taxon>
        <taxon>Tracheophyta</taxon>
        <taxon>Spermatophyta</taxon>
        <taxon>Magnoliopsida</taxon>
        <taxon>eudicotyledons</taxon>
        <taxon>Gunneridae</taxon>
        <taxon>Pentapetalae</taxon>
        <taxon>rosids</taxon>
        <taxon>malvids</taxon>
        <taxon>Malvales</taxon>
        <taxon>Dipterocarpaceae</taxon>
        <taxon>Rubroshorea</taxon>
    </lineage>
</organism>
<dbReference type="EMBL" id="BPVZ01000124">
    <property type="protein sequence ID" value="GKV37715.1"/>
    <property type="molecule type" value="Genomic_DNA"/>
</dbReference>
<dbReference type="InterPro" id="IPR036691">
    <property type="entry name" value="Endo/exonu/phosph_ase_sf"/>
</dbReference>
<dbReference type="InterPro" id="IPR052343">
    <property type="entry name" value="Retrotransposon-Effector_Assoc"/>
</dbReference>
<dbReference type="Proteomes" id="UP001054252">
    <property type="component" value="Unassembled WGS sequence"/>
</dbReference>
<keyword evidence="3" id="KW-1185">Reference proteome</keyword>
<dbReference type="Pfam" id="PF03372">
    <property type="entry name" value="Exo_endo_phos"/>
    <property type="match status" value="1"/>
</dbReference>
<protein>
    <recommendedName>
        <fullName evidence="1">Reverse transcriptase domain-containing protein</fullName>
    </recommendedName>
</protein>
<dbReference type="PANTHER" id="PTHR46890">
    <property type="entry name" value="NON-LTR RETROLELEMENT REVERSE TRANSCRIPTASE-LIKE PROTEIN-RELATED"/>
    <property type="match status" value="1"/>
</dbReference>
<dbReference type="CDD" id="cd01650">
    <property type="entry name" value="RT_nLTR_like"/>
    <property type="match status" value="1"/>
</dbReference>
<name>A0AAV5LJV5_9ROSI</name>
<dbReference type="PROSITE" id="PS50878">
    <property type="entry name" value="RT_POL"/>
    <property type="match status" value="1"/>
</dbReference>
<dbReference type="Gene3D" id="3.60.10.10">
    <property type="entry name" value="Endonuclease/exonuclease/phosphatase"/>
    <property type="match status" value="1"/>
</dbReference>
<comment type="caution">
    <text evidence="2">The sequence shown here is derived from an EMBL/GenBank/DDBJ whole genome shotgun (WGS) entry which is preliminary data.</text>
</comment>
<dbReference type="SUPFAM" id="SSF56219">
    <property type="entry name" value="DNase I-like"/>
    <property type="match status" value="1"/>
</dbReference>
<dbReference type="InterPro" id="IPR043502">
    <property type="entry name" value="DNA/RNA_pol_sf"/>
</dbReference>
<proteinExistence type="predicted"/>
<evidence type="ECO:0000313" key="2">
    <source>
        <dbReference type="EMBL" id="GKV37715.1"/>
    </source>
</evidence>
<gene>
    <name evidence="2" type="ORF">SLEP1_g45710</name>
</gene>
<dbReference type="GO" id="GO:0003824">
    <property type="term" value="F:catalytic activity"/>
    <property type="evidence" value="ECO:0007669"/>
    <property type="project" value="InterPro"/>
</dbReference>
<evidence type="ECO:0000313" key="3">
    <source>
        <dbReference type="Proteomes" id="UP001054252"/>
    </source>
</evidence>
<dbReference type="SUPFAM" id="SSF56672">
    <property type="entry name" value="DNA/RNA polymerases"/>
    <property type="match status" value="1"/>
</dbReference>